<dbReference type="AlphaFoldDB" id="A0A0M3I8B3"/>
<keyword evidence="1" id="KW-1185">Reference proteome</keyword>
<evidence type="ECO:0000313" key="2">
    <source>
        <dbReference type="WBParaSite" id="ALUE_0001355801-mRNA-1"/>
    </source>
</evidence>
<dbReference type="WBParaSite" id="ALUE_0001355801-mRNA-1">
    <property type="protein sequence ID" value="ALUE_0001355801-mRNA-1"/>
    <property type="gene ID" value="ALUE_0001355801"/>
</dbReference>
<proteinExistence type="predicted"/>
<reference evidence="2" key="1">
    <citation type="submission" date="2017-02" db="UniProtKB">
        <authorList>
            <consortium name="WormBaseParasite"/>
        </authorList>
    </citation>
    <scope>IDENTIFICATION</scope>
</reference>
<name>A0A0M3I8B3_ASCLU</name>
<dbReference type="Proteomes" id="UP000036681">
    <property type="component" value="Unplaced"/>
</dbReference>
<protein>
    <submittedName>
        <fullName evidence="2">Apple domain-containing protein</fullName>
    </submittedName>
</protein>
<evidence type="ECO:0000313" key="1">
    <source>
        <dbReference type="Proteomes" id="UP000036681"/>
    </source>
</evidence>
<sequence>MLRKPCFPSSFPRYQRDARDCARNCTKRTYFRSDVQCVGRTGPLLKKCQAKGLVAGMAMTPGHLVISDEPEEVGI</sequence>
<accession>A0A0M3I8B3</accession>
<organism evidence="1 2">
    <name type="scientific">Ascaris lumbricoides</name>
    <name type="common">Giant roundworm</name>
    <dbReference type="NCBI Taxonomy" id="6252"/>
    <lineage>
        <taxon>Eukaryota</taxon>
        <taxon>Metazoa</taxon>
        <taxon>Ecdysozoa</taxon>
        <taxon>Nematoda</taxon>
        <taxon>Chromadorea</taxon>
        <taxon>Rhabditida</taxon>
        <taxon>Spirurina</taxon>
        <taxon>Ascaridomorpha</taxon>
        <taxon>Ascaridoidea</taxon>
        <taxon>Ascarididae</taxon>
        <taxon>Ascaris</taxon>
    </lineage>
</organism>